<evidence type="ECO:0000256" key="1">
    <source>
        <dbReference type="ARBA" id="ARBA00004651"/>
    </source>
</evidence>
<feature type="compositionally biased region" description="Basic and acidic residues" evidence="6">
    <location>
        <begin position="633"/>
        <end position="646"/>
    </location>
</feature>
<name>A0A0D2EZF6_9EURO</name>
<keyword evidence="4" id="KW-1133">Transmembrane helix</keyword>
<dbReference type="Pfam" id="PF09924">
    <property type="entry name" value="LPG_synthase_C"/>
    <property type="match status" value="1"/>
</dbReference>
<feature type="region of interest" description="Disordered" evidence="6">
    <location>
        <begin position="173"/>
        <end position="233"/>
    </location>
</feature>
<feature type="region of interest" description="Disordered" evidence="6">
    <location>
        <begin position="628"/>
        <end position="656"/>
    </location>
</feature>
<dbReference type="PANTHER" id="PTHR34697:SF2">
    <property type="entry name" value="PHOSPHATIDYLGLYCEROL LYSYLTRANSFERASE"/>
    <property type="match status" value="1"/>
</dbReference>
<evidence type="ECO:0000313" key="9">
    <source>
        <dbReference type="Proteomes" id="UP000054342"/>
    </source>
</evidence>
<feature type="region of interest" description="Disordered" evidence="6">
    <location>
        <begin position="124"/>
        <end position="152"/>
    </location>
</feature>
<dbReference type="InterPro" id="IPR051211">
    <property type="entry name" value="PG_lysyltransferase"/>
</dbReference>
<keyword evidence="9" id="KW-1185">Reference proteome</keyword>
<dbReference type="PANTHER" id="PTHR34697">
    <property type="entry name" value="PHOSPHATIDYLGLYCEROL LYSYLTRANSFERASE"/>
    <property type="match status" value="1"/>
</dbReference>
<keyword evidence="3" id="KW-0812">Transmembrane</keyword>
<reference evidence="8 9" key="1">
    <citation type="submission" date="2015-01" db="EMBL/GenBank/DDBJ databases">
        <title>The Genome Sequence of Exophiala xenobiotica CBS118157.</title>
        <authorList>
            <consortium name="The Broad Institute Genomics Platform"/>
            <person name="Cuomo C."/>
            <person name="de Hoog S."/>
            <person name="Gorbushina A."/>
            <person name="Stielow B."/>
            <person name="Teixiera M."/>
            <person name="Abouelleil A."/>
            <person name="Chapman S.B."/>
            <person name="Priest M."/>
            <person name="Young S.K."/>
            <person name="Wortman J."/>
            <person name="Nusbaum C."/>
            <person name="Birren B."/>
        </authorList>
    </citation>
    <scope>NUCLEOTIDE SEQUENCE [LARGE SCALE GENOMIC DNA]</scope>
    <source>
        <strain evidence="8 9">CBS 118157</strain>
    </source>
</reference>
<dbReference type="InterPro" id="IPR024320">
    <property type="entry name" value="LPG_synthase_C"/>
</dbReference>
<dbReference type="GO" id="GO:0016755">
    <property type="term" value="F:aminoacyltransferase activity"/>
    <property type="evidence" value="ECO:0007669"/>
    <property type="project" value="TreeGrafter"/>
</dbReference>
<evidence type="ECO:0000259" key="7">
    <source>
        <dbReference type="Pfam" id="PF09924"/>
    </source>
</evidence>
<dbReference type="Proteomes" id="UP000054342">
    <property type="component" value="Unassembled WGS sequence"/>
</dbReference>
<sequence length="656" mass="72389">MDCDKTAAPILKQRLTSLISIQAPVFARLFQSRISLRDFENLQAFRSLPACLMASMLVDTMANPEPEITAVEEILTVTVESPSSEGLTIHKEAMISTITETTVDTKAVTSVQVLEETTTVSKNAEAAPTKVKKAKKSKDSKEKAPPKPAELPFYQSLGQKLCTESQEETACNKRALEDTNIQASSTGSKSRASTSDFLHPSRPTHRRTNSHRSEVDLSDRENSVSTGSMSDIEVKDPSVNSSLKGNLYNLDDFKRLEAINQLIAEYGTVSHMSVRDPSYSFWINRTRTAAVHFKLLNKVAVLAGDPLCPASAMPSVLEEFERYCRKSRWKTSIIGASEDMLELAKLRKWPVMRFGTEKVLNPMTNEVLLGKGGKRTATQCKQLLDPTKGGLTLHVYIPSRGRDLSLEAELTKIYDDWRGDRNTSRDNQAFITVFEMFSMPHLMTFIYTTSKDGAGAGAINGFAALRKMGSSAAGKYHIDPFIQAASAPRGTSDLLIFASLAYLNALGSTYLGLGHEPVSEPDAMWNMNSLIVKSTRKVYRHIFGRLPVGGKETFNSRWKPDSEQEAGLYLIFIGKKTPSPKHLLAMTHFANISLRNVLKADWKDFKQELRVPVANPGLMLYAGAAPSVQAPGADRDRDPERVKVDRSVSAPATTTL</sequence>
<dbReference type="OrthoDB" id="5421852at2759"/>
<comment type="subcellular location">
    <subcellularLocation>
        <location evidence="1">Cell membrane</location>
        <topology evidence="1">Multi-pass membrane protein</topology>
    </subcellularLocation>
</comment>
<dbReference type="HOGENOM" id="CLU_032338_1_1_1"/>
<dbReference type="RefSeq" id="XP_013313698.1">
    <property type="nucleotide sequence ID" value="XM_013458244.1"/>
</dbReference>
<evidence type="ECO:0000313" key="8">
    <source>
        <dbReference type="EMBL" id="KIW53114.1"/>
    </source>
</evidence>
<dbReference type="GO" id="GO:0055091">
    <property type="term" value="P:phospholipid homeostasis"/>
    <property type="evidence" value="ECO:0007669"/>
    <property type="project" value="TreeGrafter"/>
</dbReference>
<dbReference type="GeneID" id="25330618"/>
<dbReference type="STRING" id="348802.A0A0D2EZF6"/>
<evidence type="ECO:0000256" key="3">
    <source>
        <dbReference type="ARBA" id="ARBA00022692"/>
    </source>
</evidence>
<dbReference type="EMBL" id="KN847321">
    <property type="protein sequence ID" value="KIW53114.1"/>
    <property type="molecule type" value="Genomic_DNA"/>
</dbReference>
<evidence type="ECO:0000256" key="2">
    <source>
        <dbReference type="ARBA" id="ARBA00022475"/>
    </source>
</evidence>
<gene>
    <name evidence="8" type="ORF">PV05_08710</name>
</gene>
<organism evidence="8 9">
    <name type="scientific">Exophiala xenobiotica</name>
    <dbReference type="NCBI Taxonomy" id="348802"/>
    <lineage>
        <taxon>Eukaryota</taxon>
        <taxon>Fungi</taxon>
        <taxon>Dikarya</taxon>
        <taxon>Ascomycota</taxon>
        <taxon>Pezizomycotina</taxon>
        <taxon>Eurotiomycetes</taxon>
        <taxon>Chaetothyriomycetidae</taxon>
        <taxon>Chaetothyriales</taxon>
        <taxon>Herpotrichiellaceae</taxon>
        <taxon>Exophiala</taxon>
    </lineage>
</organism>
<evidence type="ECO:0000256" key="5">
    <source>
        <dbReference type="ARBA" id="ARBA00023136"/>
    </source>
</evidence>
<evidence type="ECO:0000256" key="4">
    <source>
        <dbReference type="ARBA" id="ARBA00022989"/>
    </source>
</evidence>
<protein>
    <recommendedName>
        <fullName evidence="7">Phosphatidylglycerol lysyltransferase C-terminal domain-containing protein</fullName>
    </recommendedName>
</protein>
<dbReference type="GO" id="GO:0005886">
    <property type="term" value="C:plasma membrane"/>
    <property type="evidence" value="ECO:0007669"/>
    <property type="project" value="UniProtKB-SubCell"/>
</dbReference>
<proteinExistence type="predicted"/>
<feature type="compositionally biased region" description="Basic and acidic residues" evidence="6">
    <location>
        <begin position="211"/>
        <end position="222"/>
    </location>
</feature>
<keyword evidence="5" id="KW-0472">Membrane</keyword>
<feature type="compositionally biased region" description="Low complexity" evidence="6">
    <location>
        <begin position="183"/>
        <end position="195"/>
    </location>
</feature>
<feature type="domain" description="Phosphatidylglycerol lysyltransferase C-terminal" evidence="7">
    <location>
        <begin position="263"/>
        <end position="563"/>
    </location>
</feature>
<evidence type="ECO:0000256" key="6">
    <source>
        <dbReference type="SAM" id="MobiDB-lite"/>
    </source>
</evidence>
<dbReference type="AlphaFoldDB" id="A0A0D2EZF6"/>
<accession>A0A0D2EZF6</accession>
<keyword evidence="2" id="KW-1003">Cell membrane</keyword>